<feature type="compositionally biased region" description="Low complexity" evidence="1">
    <location>
        <begin position="205"/>
        <end position="234"/>
    </location>
</feature>
<feature type="region of interest" description="Disordered" evidence="1">
    <location>
        <begin position="277"/>
        <end position="349"/>
    </location>
</feature>
<dbReference type="OrthoDB" id="1668162at2759"/>
<accession>U6KDY1</accession>
<reference evidence="2" key="1">
    <citation type="submission" date="2013-10" db="EMBL/GenBank/DDBJ databases">
        <title>Genomic analysis of the causative agents of coccidiosis in chickens.</title>
        <authorList>
            <person name="Reid A.J."/>
            <person name="Blake D."/>
            <person name="Billington K."/>
            <person name="Browne H."/>
            <person name="Dunn M."/>
            <person name="Hung S."/>
            <person name="Kawahara F."/>
            <person name="Miranda-Saavedra D."/>
            <person name="Mourier T."/>
            <person name="Nagra H."/>
            <person name="Otto T.D."/>
            <person name="Rawlings N."/>
            <person name="Sanchez A."/>
            <person name="Sanders M."/>
            <person name="Subramaniam C."/>
            <person name="Tay Y."/>
            <person name="Dear P."/>
            <person name="Doerig C."/>
            <person name="Gruber A."/>
            <person name="Parkinson J."/>
            <person name="Shirley M."/>
            <person name="Wan K.L."/>
            <person name="Berriman M."/>
            <person name="Tomley F."/>
            <person name="Pain A."/>
        </authorList>
    </citation>
    <scope>NUCLEOTIDE SEQUENCE [LARGE SCALE GENOMIC DNA]</scope>
    <source>
        <strain evidence="2">Houghton</strain>
    </source>
</reference>
<evidence type="ECO:0000313" key="3">
    <source>
        <dbReference type="Proteomes" id="UP000030744"/>
    </source>
</evidence>
<dbReference type="RefSeq" id="XP_013356251.1">
    <property type="nucleotide sequence ID" value="XM_013500797.1"/>
</dbReference>
<feature type="compositionally biased region" description="Low complexity" evidence="1">
    <location>
        <begin position="316"/>
        <end position="349"/>
    </location>
</feature>
<organism evidence="2 3">
    <name type="scientific">Eimeria mitis</name>
    <dbReference type="NCBI Taxonomy" id="44415"/>
    <lineage>
        <taxon>Eukaryota</taxon>
        <taxon>Sar</taxon>
        <taxon>Alveolata</taxon>
        <taxon>Apicomplexa</taxon>
        <taxon>Conoidasida</taxon>
        <taxon>Coccidia</taxon>
        <taxon>Eucoccidiorida</taxon>
        <taxon>Eimeriorina</taxon>
        <taxon>Eimeriidae</taxon>
        <taxon>Eimeria</taxon>
    </lineage>
</organism>
<feature type="region of interest" description="Disordered" evidence="1">
    <location>
        <begin position="431"/>
        <end position="510"/>
    </location>
</feature>
<dbReference type="EMBL" id="HG685540">
    <property type="protein sequence ID" value="CDJ33688.1"/>
    <property type="molecule type" value="Genomic_DNA"/>
</dbReference>
<dbReference type="SUPFAM" id="SSF101447">
    <property type="entry name" value="Formin homology 2 domain (FH2 domain)"/>
    <property type="match status" value="1"/>
</dbReference>
<reference evidence="2" key="2">
    <citation type="submission" date="2013-10" db="EMBL/GenBank/DDBJ databases">
        <authorList>
            <person name="Aslett M."/>
        </authorList>
    </citation>
    <scope>NUCLEOTIDE SEQUENCE [LARGE SCALE GENOMIC DNA]</scope>
    <source>
        <strain evidence="2">Houghton</strain>
    </source>
</reference>
<evidence type="ECO:0000256" key="1">
    <source>
        <dbReference type="SAM" id="MobiDB-lite"/>
    </source>
</evidence>
<dbReference type="Proteomes" id="UP000030744">
    <property type="component" value="Unassembled WGS sequence"/>
</dbReference>
<protein>
    <submittedName>
        <fullName evidence="2">Afh1, related, related</fullName>
    </submittedName>
</protein>
<feature type="compositionally biased region" description="Low complexity" evidence="1">
    <location>
        <begin position="471"/>
        <end position="490"/>
    </location>
</feature>
<dbReference type="VEuPathDB" id="ToxoDB:EMH_0084660"/>
<keyword evidence="3" id="KW-1185">Reference proteome</keyword>
<name>U6KDY1_9EIME</name>
<dbReference type="AlphaFoldDB" id="U6KDY1"/>
<feature type="region of interest" description="Disordered" evidence="1">
    <location>
        <begin position="525"/>
        <end position="577"/>
    </location>
</feature>
<sequence length="577" mass="61792">MEFRSTVDSRLSSLHYILVNLMASLPDLQLERLPEEMPLVEKAARLTDEALDAAAALLQRETQFLLQQIQQQGRPQGGPWGTQELERLRRLHGETVLGFERVRQRYAASKEKVMQLARFYGEEPQRLSAAAAAAAAAAAGEGWGGLMHASPFSTLAAILLTFKQTLRDIQQHPKRYAVLLANTGSSSNSNSKSSSSAGSGKDGSSKNTRSDAAAASAAAANEEGESAATADMADAAKRTPAAAAAGGRGLQSRLLRKCSSPDPIPFTASATAAAASGALKAERGQRVSGLSPPHHQERLQLPRRSSSCFDLDSSLQQRPIPQQQQHQQAQPAVAAEQQGQSGVQQPHQHAAAVAVRLPAGSRVPGAGEKGIECFRGPAAAAAAATAATAAAGNRATLHALIDEPSFPALDVAASINRALFVQTETPATAAAAASRPEVAGGEAHQERSVTEETPPCSAAAASEQQGKHSQQQRQQQLLLQQQAPSSVREPFFPPRVVPRRWKQQQQQEGAIPRMKVPLLLRPRLPPPAFVRGEHRRVPRIEGKFGQQQRQQQQPQAEQQQQQEAEQQQQQQQQPPGV</sequence>
<dbReference type="InterPro" id="IPR042201">
    <property type="entry name" value="FH2_Formin_sf"/>
</dbReference>
<feature type="compositionally biased region" description="Low complexity" evidence="1">
    <location>
        <begin position="184"/>
        <end position="199"/>
    </location>
</feature>
<feature type="region of interest" description="Disordered" evidence="1">
    <location>
        <begin position="183"/>
        <end position="234"/>
    </location>
</feature>
<evidence type="ECO:0000313" key="2">
    <source>
        <dbReference type="EMBL" id="CDJ33688.1"/>
    </source>
</evidence>
<feature type="compositionally biased region" description="Low complexity" evidence="1">
    <location>
        <begin position="546"/>
        <end position="577"/>
    </location>
</feature>
<proteinExistence type="predicted"/>
<dbReference type="Gene3D" id="1.20.58.2220">
    <property type="entry name" value="Formin, FH2 domain"/>
    <property type="match status" value="1"/>
</dbReference>
<gene>
    <name evidence="2" type="ORF">EMH_0084660</name>
</gene>
<dbReference type="GeneID" id="25382831"/>